<dbReference type="Pfam" id="PF16073">
    <property type="entry name" value="SAT"/>
    <property type="match status" value="1"/>
</dbReference>
<dbReference type="SUPFAM" id="SSF52151">
    <property type="entry name" value="FabD/lysophospholipase-like"/>
    <property type="match status" value="1"/>
</dbReference>
<evidence type="ECO:0000256" key="7">
    <source>
        <dbReference type="SAM" id="MobiDB-lite"/>
    </source>
</evidence>
<feature type="region of interest" description="C-terminal hotdog fold" evidence="6">
    <location>
        <begin position="1452"/>
        <end position="1604"/>
    </location>
</feature>
<dbReference type="SUPFAM" id="SSF53335">
    <property type="entry name" value="S-adenosyl-L-methionine-dependent methyltransferases"/>
    <property type="match status" value="1"/>
</dbReference>
<dbReference type="Pfam" id="PF14765">
    <property type="entry name" value="PS-DH"/>
    <property type="match status" value="1"/>
</dbReference>
<protein>
    <submittedName>
        <fullName evidence="11">Polyketide synthase</fullName>
    </submittedName>
</protein>
<dbReference type="PROSITE" id="PS52019">
    <property type="entry name" value="PKS_MFAS_DH"/>
    <property type="match status" value="1"/>
</dbReference>
<dbReference type="InterPro" id="IPR049900">
    <property type="entry name" value="PKS_mFAS_DH"/>
</dbReference>
<dbReference type="PANTHER" id="PTHR43775">
    <property type="entry name" value="FATTY ACID SYNTHASE"/>
    <property type="match status" value="1"/>
</dbReference>
<keyword evidence="5" id="KW-0511">Multifunctional enzyme</keyword>
<sequence length="2617" mass="284139">MPAKSSNSEMASVAIFCPQSKAPQESYLDQLHSFLCQNRYLKPFLQDIIDLQNVWSIFASEREDIAALDQGPRYMQNLSEWITTGKSATIANSMSGIISLPLLVIIQIGQYFQYLDLHGVRHADYLAQLRKGGGVQGYCGGLPPAIAIACSKDEEEVVKNAAITMRLALGIGAYGELGDDAKTPGATTIVVRLKRVGQGEDIVNRFPGSHISAVTDPKTISMVGSVPVLAKVQAYAREQGLLVQEMHIRGKVHNPENVDLAEELCNLCDRNTEILQLPDARSLQAPVRSNKNGESIRKGSLTHEVVKTILASRCEWYTLLTELAKDLDLTGRRSHLFATFGIGDCVPLSPFHKLQLQITKLDVLSFISEHVSSAREPSLEDHYAFPKDAVAIIGASCRLPGANSLDELWGLISEGTSRHVEVPTDRFDLHGSFRASQDWKFAGKRKFYGNFVDRVEDFDHAFFGTNPKEAMNMDPQQRILLETAYQAMESSGYLHSHQREAGDPVGCFIGASFVEYLDNTNANPPSAYTSTGTIRAFLCGKLSYYFGWSGPAEVIDTACSSSLVAINRACKAVQNGECTLALTGGVNLMTGINNYLDLGKAGFLSPTGQCKPFDQSADGYCRSEGAGLVVLKMLNQAVIDRDQILGVIPGVATNQGGLSSSLTVPSSPAQIKLYKTVLRQAEMKPDHISYVEAHGTGTQAGDPLEVASIREVFGGADRSSLLHLGSLKGNMGHCETAAGIASLLKVLAMIKERRIPPQASHSSLNPKIPALGPDKMCIDSKAERWEVPLRAACVNSYGAAGSNAALLCCEGPRRYVETGTDAIDIEQLGSTYPIIVSAASKESLHAYAQSLQLYLQRTVPKPSLGDLAFTLSERRKRHRHRFITTASDIANLTQSLGSDAHTSFEAPQKTRSVVMAFGGQSKRTVGLEESLYQCHPPLRRHIDSCNDVLIGLGFSSILPSIFQSEPIENLVALHCGTFAMQYASARCWIDAGLEVDVVIGHSFGELTAMVVCGILSLHDGLKLIATRASLMESKWGAERGKMMAIHASPEVVQDVMASLKETEGGEGQPLLEIACYNAPSSQIVVGSSSSIAQTEETLRNDVRFKGIRSQLLDVSHGFHSKFTEPLLADLDLASASLTFSEPKIHIETCTADQLHQALPNRPSQHAREPVYFSDAVRRIENRLGPSIWLEAGMNSPIIPMIKKAVAIPDDHFFQAVNVKDAHVPMALLSEVTANLWQQGVSTSYWDFISPKNSDYKQIWLPPYQFQKTSHWLANIDRVIEAQQKIPEVVAPKIEPERPAKPLRLVSYQDASGGSGSSKQFQISVATQRFTRIVSGHAVRQRPLCPASMYMECAAMAVQIVQGGLQAGALYFEDLVFQAALGVDLSRDVLLILEESYEKSWTFVIKSAPKTDSKPRYVTHGKGRVGLAAPPNLRSYERLISNGMSDLAGKSNAEKLMSTRAYGLFAQVVHYAPFLRGISHITMDGTQAMANIDLPVSDLGTDESTATQYCDTISIDTFIQVVGLLINSSNMVTSEDVFVATGVDSTAMSDKCDLNKCKSWTVYTRFVPTGDSQAVGDIFVLKRDATLVMTIVGVHFTKLLISNLEKFLDSANAKPAKAQITAAQTKVVPSLSTLSSETTSEEGDGLSADISRATSMTSAVDELESSGVPYNEAAESLTNIIVEYTGLAAEDIGKDALMSDLGVDSLAAVEFAEELQSRFGSEITPEDLMISSHDALCKLLLPAPSAKVPSPNSKAASSQIQQRAPPAAQPAAKSQGNSTPGNSELRQKVLQLVSESSGAPVDTMHDEASLQDLGVDSLSAVELKGEFEDAFSMEIDDDALTLESTLKEVMEFLGVGQAQETTPPPAVASKPSVDVTGVKTAGQKSAGTGQTSGPALLADPMKALVECEASFDDAADERGFSRYWANVAPKQDELLLAYILEAWKTLKVDLWKISGGDEVPEVQHLPKHKKVMQRLLEILEKHDVIKRQGSSFIRGGKELSTKASGALHETFLAQFPKYGGEARLMALTGPKLADCLTGKADAVSLMFKGSTAQKVMEDYYTRSPMLSTFTEQLVKFVGIVSNQSDTSSGAPIRLFEVGGGFGGTTTRLAEVLQASGVPVEYTFTDIGPTLVKAAKSKFAQYPWMKFQPFNMESDVPAALKGQYDIVIGTNCVHATTNRTASSSKLRQLLSPDGFIVLSEVTELVDWYDIVFGLLEGWWLAKDGSTYPLQPPESWMLSFKEAGFSSFSYSQGPSPESSTQRLLVASQKKVNAPPRNMPAPLDGRGTALVETVVYKEVAGTKILGDVFLPNPHCGKAMPVALMIHGGGHMTLSKRAIRPAQTSFLLANGVLPISLDYRLCPEVNLIDGPITDIRDAYAWVQKGGLQDALHYRGVKIDTKRIVVIGWSTGGHLAMSTAWTTKEAGLEPPKAILSFYGPTDFESGELDVRRAEMYPERQLSMDQILRSLPTRPITSYHNDDFDSTGLGWVRPGDPRSELVLSLFKEGNGLSLMLNGVPTDKADSWREPPDPKRVAAISPMAQLRGGKYTTPTFMIHSEKDEIVPFQTAVKFVAALKEHGVRHGFLPVKGEKHIHDMTLKPGAAKWDSQVGPGYAFLLAEIKK</sequence>
<dbReference type="SUPFAM" id="SSF53901">
    <property type="entry name" value="Thiolase-like"/>
    <property type="match status" value="1"/>
</dbReference>
<dbReference type="Pfam" id="PF00326">
    <property type="entry name" value="Peptidase_S9"/>
    <property type="match status" value="1"/>
</dbReference>
<feature type="domain" description="Carrier" evidence="8">
    <location>
        <begin position="1782"/>
        <end position="1856"/>
    </location>
</feature>
<dbReference type="CDD" id="cd00833">
    <property type="entry name" value="PKS"/>
    <property type="match status" value="1"/>
</dbReference>
<dbReference type="InterPro" id="IPR014030">
    <property type="entry name" value="Ketoacyl_synth_N"/>
</dbReference>
<dbReference type="InterPro" id="IPR009081">
    <property type="entry name" value="PP-bd_ACP"/>
</dbReference>
<dbReference type="InterPro" id="IPR014043">
    <property type="entry name" value="Acyl_transferase_dom"/>
</dbReference>
<dbReference type="InterPro" id="IPR042104">
    <property type="entry name" value="PKS_dehydratase_sf"/>
</dbReference>
<dbReference type="GO" id="GO:0004312">
    <property type="term" value="F:fatty acid synthase activity"/>
    <property type="evidence" value="ECO:0007669"/>
    <property type="project" value="TreeGrafter"/>
</dbReference>
<evidence type="ECO:0000256" key="5">
    <source>
        <dbReference type="ARBA" id="ARBA00023268"/>
    </source>
</evidence>
<reference evidence="11" key="1">
    <citation type="submission" date="2017-02" db="EMBL/GenBank/DDBJ databases">
        <title>De novo assembly and characterization of mycobiont and co-culture transcriptomes of Usnea rubrotincta using RNA-seq.</title>
        <authorList>
            <person name="Hara K."/>
            <person name="Kondo H."/>
            <person name="Yoshitani A."/>
            <person name="Kawakami H."/>
            <person name="Komine M."/>
            <person name="Yamamoto Y."/>
        </authorList>
    </citation>
    <scope>NUCLEOTIDE SEQUENCE</scope>
    <source>
        <strain evidence="11">1247M</strain>
        <tissue evidence="11">Mycobiont culture</tissue>
    </source>
</reference>
<dbReference type="InterPro" id="IPR049551">
    <property type="entry name" value="PKS_DH_C"/>
</dbReference>
<evidence type="ECO:0000259" key="10">
    <source>
        <dbReference type="PROSITE" id="PS52019"/>
    </source>
</evidence>
<dbReference type="Gene3D" id="3.40.50.1820">
    <property type="entry name" value="alpha/beta hydrolase"/>
    <property type="match status" value="1"/>
</dbReference>
<dbReference type="PROSITE" id="PS52004">
    <property type="entry name" value="KS3_2"/>
    <property type="match status" value="1"/>
</dbReference>
<dbReference type="Gene3D" id="3.30.70.3290">
    <property type="match status" value="1"/>
</dbReference>
<dbReference type="GO" id="GO:0044550">
    <property type="term" value="P:secondary metabolite biosynthetic process"/>
    <property type="evidence" value="ECO:0007669"/>
    <property type="project" value="TreeGrafter"/>
</dbReference>
<keyword evidence="1" id="KW-0596">Phosphopantetheine</keyword>
<feature type="active site" description="Proton donor; for dehydratase activity" evidence="6">
    <location>
        <position position="1515"/>
    </location>
</feature>
<dbReference type="GO" id="GO:0006508">
    <property type="term" value="P:proteolysis"/>
    <property type="evidence" value="ECO:0007669"/>
    <property type="project" value="InterPro"/>
</dbReference>
<dbReference type="GO" id="GO:0032259">
    <property type="term" value="P:methylation"/>
    <property type="evidence" value="ECO:0007669"/>
    <property type="project" value="UniProtKB-KW"/>
</dbReference>
<name>A0A3Q9X0J0_9LECA</name>
<dbReference type="GO" id="GO:0031177">
    <property type="term" value="F:phosphopantetheine binding"/>
    <property type="evidence" value="ECO:0007669"/>
    <property type="project" value="InterPro"/>
</dbReference>
<keyword evidence="2" id="KW-0597">Phosphoprotein</keyword>
<dbReference type="PROSITE" id="PS00606">
    <property type="entry name" value="KS3_1"/>
    <property type="match status" value="1"/>
</dbReference>
<dbReference type="GO" id="GO:0004315">
    <property type="term" value="F:3-oxoacyl-[acyl-carrier-protein] synthase activity"/>
    <property type="evidence" value="ECO:0007669"/>
    <property type="project" value="InterPro"/>
</dbReference>
<dbReference type="InterPro" id="IPR016039">
    <property type="entry name" value="Thiolase-like"/>
</dbReference>
<dbReference type="GO" id="GO:0008236">
    <property type="term" value="F:serine-type peptidase activity"/>
    <property type="evidence" value="ECO:0007669"/>
    <property type="project" value="InterPro"/>
</dbReference>
<evidence type="ECO:0000313" key="11">
    <source>
        <dbReference type="EMBL" id="BBH96292.1"/>
    </source>
</evidence>
<dbReference type="InterPro" id="IPR020806">
    <property type="entry name" value="PKS_PP-bd"/>
</dbReference>
<dbReference type="InterPro" id="IPR029058">
    <property type="entry name" value="AB_hydrolase_fold"/>
</dbReference>
<dbReference type="EMBL" id="LC216911">
    <property type="protein sequence ID" value="BBH96292.1"/>
    <property type="molecule type" value="mRNA"/>
</dbReference>
<dbReference type="InterPro" id="IPR032088">
    <property type="entry name" value="SAT"/>
</dbReference>
<feature type="region of interest" description="Disordered" evidence="7">
    <location>
        <begin position="1746"/>
        <end position="1782"/>
    </location>
</feature>
<dbReference type="SMART" id="SM00823">
    <property type="entry name" value="PKS_PP"/>
    <property type="match status" value="2"/>
</dbReference>
<dbReference type="InterPro" id="IPR001375">
    <property type="entry name" value="Peptidase_S9_cat"/>
</dbReference>
<dbReference type="Pfam" id="PF18558">
    <property type="entry name" value="HTH_51"/>
    <property type="match status" value="1"/>
</dbReference>
<dbReference type="Pfam" id="PF20434">
    <property type="entry name" value="BD-FAE"/>
    <property type="match status" value="1"/>
</dbReference>
<dbReference type="Pfam" id="PF08242">
    <property type="entry name" value="Methyltransf_12"/>
    <property type="match status" value="1"/>
</dbReference>
<evidence type="ECO:0000256" key="1">
    <source>
        <dbReference type="ARBA" id="ARBA00022450"/>
    </source>
</evidence>
<feature type="active site" description="Proton acceptor; for dehydratase activity" evidence="6">
    <location>
        <position position="1336"/>
    </location>
</feature>
<dbReference type="InterPro" id="IPR018201">
    <property type="entry name" value="Ketoacyl_synth_AS"/>
</dbReference>
<dbReference type="Gene3D" id="3.40.47.10">
    <property type="match status" value="1"/>
</dbReference>
<dbReference type="Pfam" id="PF00109">
    <property type="entry name" value="ketoacyl-synt"/>
    <property type="match status" value="1"/>
</dbReference>
<keyword evidence="4" id="KW-0808">Transferase</keyword>
<dbReference type="InterPro" id="IPR001227">
    <property type="entry name" value="Ac_transferase_dom_sf"/>
</dbReference>
<dbReference type="InterPro" id="IPR016035">
    <property type="entry name" value="Acyl_Trfase/lysoPLipase"/>
</dbReference>
<dbReference type="InterPro" id="IPR041068">
    <property type="entry name" value="HTH_51"/>
</dbReference>
<dbReference type="InterPro" id="IPR013217">
    <property type="entry name" value="Methyltransf_12"/>
</dbReference>
<keyword evidence="3" id="KW-0489">Methyltransferase</keyword>
<dbReference type="Gene3D" id="3.40.366.10">
    <property type="entry name" value="Malonyl-Coenzyme A Acyl Carrier Protein, domain 2"/>
    <property type="match status" value="2"/>
</dbReference>
<evidence type="ECO:0000256" key="3">
    <source>
        <dbReference type="ARBA" id="ARBA00022603"/>
    </source>
</evidence>
<evidence type="ECO:0000256" key="4">
    <source>
        <dbReference type="ARBA" id="ARBA00022679"/>
    </source>
</evidence>
<feature type="domain" description="PKS/mFAS DH" evidence="10">
    <location>
        <begin position="1302"/>
        <end position="1604"/>
    </location>
</feature>
<dbReference type="InterPro" id="IPR029063">
    <property type="entry name" value="SAM-dependent_MTases_sf"/>
</dbReference>
<dbReference type="Pfam" id="PF00550">
    <property type="entry name" value="PP-binding"/>
    <property type="match status" value="2"/>
</dbReference>
<dbReference type="InterPro" id="IPR036736">
    <property type="entry name" value="ACP-like_sf"/>
</dbReference>
<dbReference type="SUPFAM" id="SSF47336">
    <property type="entry name" value="ACP-like"/>
    <property type="match status" value="2"/>
</dbReference>
<dbReference type="Gene3D" id="1.10.1200.10">
    <property type="entry name" value="ACP-like"/>
    <property type="match status" value="2"/>
</dbReference>
<proteinExistence type="evidence at transcript level"/>
<feature type="domain" description="Carrier" evidence="8">
    <location>
        <begin position="1670"/>
        <end position="1746"/>
    </location>
</feature>
<evidence type="ECO:0000256" key="2">
    <source>
        <dbReference type="ARBA" id="ARBA00022553"/>
    </source>
</evidence>
<dbReference type="SMART" id="SM00827">
    <property type="entry name" value="PKS_AT"/>
    <property type="match status" value="1"/>
</dbReference>
<organism evidence="11">
    <name type="scientific">Usnea rubrotincta</name>
    <dbReference type="NCBI Taxonomy" id="143890"/>
    <lineage>
        <taxon>Eukaryota</taxon>
        <taxon>Fungi</taxon>
        <taxon>Dikarya</taxon>
        <taxon>Ascomycota</taxon>
        <taxon>Pezizomycotina</taxon>
        <taxon>Lecanoromycetes</taxon>
        <taxon>OSLEUM clade</taxon>
        <taxon>Lecanoromycetidae</taxon>
        <taxon>Lecanorales</taxon>
        <taxon>Lecanorineae</taxon>
        <taxon>Parmeliaceae</taxon>
        <taxon>Usnea</taxon>
    </lineage>
</organism>
<feature type="region of interest" description="N-terminal hotdog fold" evidence="6">
    <location>
        <begin position="1302"/>
        <end position="1431"/>
    </location>
</feature>
<gene>
    <name evidence="11" type="primary">UrPKS5</name>
</gene>
<dbReference type="Pfam" id="PF00698">
    <property type="entry name" value="Acyl_transf_1"/>
    <property type="match status" value="1"/>
</dbReference>
<feature type="domain" description="Ketosynthase family 3 (KS3)" evidence="9">
    <location>
        <begin position="387"/>
        <end position="810"/>
    </location>
</feature>
<dbReference type="PANTHER" id="PTHR43775:SF21">
    <property type="entry name" value="NON-REDUCING POLYKETIDE SYNTHASE AUSA-RELATED"/>
    <property type="match status" value="1"/>
</dbReference>
<accession>A0A3Q9X0J0</accession>
<evidence type="ECO:0000256" key="6">
    <source>
        <dbReference type="PROSITE-ProRule" id="PRU01363"/>
    </source>
</evidence>
<dbReference type="InterPro" id="IPR049492">
    <property type="entry name" value="BD-FAE-like_dom"/>
</dbReference>
<dbReference type="Pfam" id="PF22621">
    <property type="entry name" value="CurL-like_PKS_C"/>
    <property type="match status" value="1"/>
</dbReference>
<dbReference type="Pfam" id="PF02801">
    <property type="entry name" value="Ketoacyl-synt_C"/>
    <property type="match status" value="1"/>
</dbReference>
<dbReference type="InterPro" id="IPR020841">
    <property type="entry name" value="PKS_Beta-ketoAc_synthase_dom"/>
</dbReference>
<evidence type="ECO:0000259" key="9">
    <source>
        <dbReference type="PROSITE" id="PS52004"/>
    </source>
</evidence>
<evidence type="ECO:0000259" key="8">
    <source>
        <dbReference type="PROSITE" id="PS50075"/>
    </source>
</evidence>
<dbReference type="InterPro" id="IPR050091">
    <property type="entry name" value="PKS_NRPS_Biosynth_Enz"/>
</dbReference>
<dbReference type="GO" id="GO:0008168">
    <property type="term" value="F:methyltransferase activity"/>
    <property type="evidence" value="ECO:0007669"/>
    <property type="project" value="UniProtKB-KW"/>
</dbReference>
<dbReference type="SMART" id="SM00825">
    <property type="entry name" value="PKS_KS"/>
    <property type="match status" value="1"/>
</dbReference>
<dbReference type="Gene3D" id="3.10.129.110">
    <property type="entry name" value="Polyketide synthase dehydratase"/>
    <property type="match status" value="1"/>
</dbReference>
<dbReference type="GO" id="GO:0006633">
    <property type="term" value="P:fatty acid biosynthetic process"/>
    <property type="evidence" value="ECO:0007669"/>
    <property type="project" value="InterPro"/>
</dbReference>
<feature type="compositionally biased region" description="Low complexity" evidence="7">
    <location>
        <begin position="1754"/>
        <end position="1774"/>
    </location>
</feature>
<dbReference type="InterPro" id="IPR014031">
    <property type="entry name" value="Ketoacyl_synth_C"/>
</dbReference>
<dbReference type="Gene3D" id="3.40.50.150">
    <property type="entry name" value="Vaccinia Virus protein VP39"/>
    <property type="match status" value="1"/>
</dbReference>
<dbReference type="PROSITE" id="PS50075">
    <property type="entry name" value="CARRIER"/>
    <property type="match status" value="2"/>
</dbReference>
<dbReference type="SUPFAM" id="SSF53474">
    <property type="entry name" value="alpha/beta-Hydrolases"/>
    <property type="match status" value="1"/>
</dbReference>